<dbReference type="Proteomes" id="UP000001916">
    <property type="component" value="Chromosome"/>
</dbReference>
<dbReference type="PANTHER" id="PTHR13832:SF827">
    <property type="entry name" value="PROTEIN PHOSPHATASE 1L"/>
    <property type="match status" value="1"/>
</dbReference>
<dbReference type="AlphaFoldDB" id="D7BEN2"/>
<dbReference type="InterPro" id="IPR001932">
    <property type="entry name" value="PPM-type_phosphatase-like_dom"/>
</dbReference>
<evidence type="ECO:0000259" key="1">
    <source>
        <dbReference type="PROSITE" id="PS51746"/>
    </source>
</evidence>
<dbReference type="PROSITE" id="PS51746">
    <property type="entry name" value="PPM_2"/>
    <property type="match status" value="1"/>
</dbReference>
<dbReference type="InterPro" id="IPR036457">
    <property type="entry name" value="PPM-type-like_dom_sf"/>
</dbReference>
<reference evidence="2 3" key="1">
    <citation type="journal article" date="2010" name="Stand. Genomic Sci.">
        <title>Complete genome sequence of Meiothermus silvanus type strain (VI-R2).</title>
        <authorList>
            <person name="Sikorski J."/>
            <person name="Tindall B.J."/>
            <person name="Lowry S."/>
            <person name="Lucas S."/>
            <person name="Nolan M."/>
            <person name="Copeland A."/>
            <person name="Glavina Del Rio T."/>
            <person name="Tice H."/>
            <person name="Cheng J.F."/>
            <person name="Han C."/>
            <person name="Pitluck S."/>
            <person name="Liolios K."/>
            <person name="Ivanova N."/>
            <person name="Mavromatis K."/>
            <person name="Mikhailova N."/>
            <person name="Pati A."/>
            <person name="Goodwin L."/>
            <person name="Chen A."/>
            <person name="Palaniappan K."/>
            <person name="Land M."/>
            <person name="Hauser L."/>
            <person name="Chang Y.J."/>
            <person name="Jeffries C.D."/>
            <person name="Rohde M."/>
            <person name="Goker M."/>
            <person name="Woyke T."/>
            <person name="Bristow J."/>
            <person name="Eisen J.A."/>
            <person name="Markowitz V."/>
            <person name="Hugenholtz P."/>
            <person name="Kyrpides N.C."/>
            <person name="Klenk H.P."/>
            <person name="Lapidus A."/>
        </authorList>
    </citation>
    <scope>NUCLEOTIDE SEQUENCE [LARGE SCALE GENOMIC DNA]</scope>
    <source>
        <strain evidence="3">ATCC 700542 / DSM 9946 / VI-R2</strain>
    </source>
</reference>
<sequence>MISGVMRVSRLEIATVSNVGRRRRNNEDFHRVAVYPTARGSLVLAAVADGMGGSEAGEWASKLAIEGLTEAVRAYAAQLETGRPAVPLERVMDKAFRLAQHRILQEGERVPERKGMGTTLTAMLLTEWNKSGVIGHVGDTRAYRRNKGRWQQLTADHSWVAQQVREGLLTPHQAETHPWRHMLTQALGLAEVRYDLMGINLAPDDTIVLTTDGLYNLVLPEEWQTTLDLQSSVEHWVSLALERGGTDNITAVAARWR</sequence>
<dbReference type="EMBL" id="CP002042">
    <property type="protein sequence ID" value="ADH63275.1"/>
    <property type="molecule type" value="Genomic_DNA"/>
</dbReference>
<dbReference type="SMART" id="SM00331">
    <property type="entry name" value="PP2C_SIG"/>
    <property type="match status" value="1"/>
</dbReference>
<dbReference type="SUPFAM" id="SSF81606">
    <property type="entry name" value="PP2C-like"/>
    <property type="match status" value="1"/>
</dbReference>
<name>D7BEN2_ALLS1</name>
<dbReference type="STRING" id="526227.Mesil_1382"/>
<dbReference type="CDD" id="cd00143">
    <property type="entry name" value="PP2Cc"/>
    <property type="match status" value="1"/>
</dbReference>
<accession>D7BEN2</accession>
<dbReference type="KEGG" id="msv:Mesil_1382"/>
<dbReference type="HOGENOM" id="CLU_034545_3_2_0"/>
<dbReference type="SMART" id="SM00332">
    <property type="entry name" value="PP2Cc"/>
    <property type="match status" value="1"/>
</dbReference>
<gene>
    <name evidence="2" type="ordered locus">Mesil_1382</name>
</gene>
<dbReference type="EC" id="3.1.3.16" evidence="2"/>
<dbReference type="Gene3D" id="3.60.40.10">
    <property type="entry name" value="PPM-type phosphatase domain"/>
    <property type="match status" value="1"/>
</dbReference>
<dbReference type="Pfam" id="PF13672">
    <property type="entry name" value="PP2C_2"/>
    <property type="match status" value="1"/>
</dbReference>
<evidence type="ECO:0000313" key="2">
    <source>
        <dbReference type="EMBL" id="ADH63275.1"/>
    </source>
</evidence>
<keyword evidence="2" id="KW-0378">Hydrolase</keyword>
<feature type="domain" description="PPM-type phosphatase" evidence="1">
    <location>
        <begin position="10"/>
        <end position="256"/>
    </location>
</feature>
<keyword evidence="3" id="KW-1185">Reference proteome</keyword>
<dbReference type="PANTHER" id="PTHR13832">
    <property type="entry name" value="PROTEIN PHOSPHATASE 2C"/>
    <property type="match status" value="1"/>
</dbReference>
<organism evidence="2 3">
    <name type="scientific">Allomeiothermus silvanus (strain ATCC 700542 / DSM 9946 / NBRC 106475 / NCIMB 13440 / VI-R2)</name>
    <name type="common">Thermus silvanus</name>
    <dbReference type="NCBI Taxonomy" id="526227"/>
    <lineage>
        <taxon>Bacteria</taxon>
        <taxon>Thermotogati</taxon>
        <taxon>Deinococcota</taxon>
        <taxon>Deinococci</taxon>
        <taxon>Thermales</taxon>
        <taxon>Thermaceae</taxon>
        <taxon>Allomeiothermus</taxon>
    </lineage>
</organism>
<dbReference type="eggNOG" id="COG0631">
    <property type="taxonomic scope" value="Bacteria"/>
</dbReference>
<evidence type="ECO:0000313" key="3">
    <source>
        <dbReference type="Proteomes" id="UP000001916"/>
    </source>
</evidence>
<dbReference type="InterPro" id="IPR015655">
    <property type="entry name" value="PP2C"/>
</dbReference>
<dbReference type="GO" id="GO:0004722">
    <property type="term" value="F:protein serine/threonine phosphatase activity"/>
    <property type="evidence" value="ECO:0007669"/>
    <property type="project" value="UniProtKB-EC"/>
</dbReference>
<proteinExistence type="predicted"/>
<protein>
    <submittedName>
        <fullName evidence="2">Protein serine/threonine phosphatase</fullName>
        <ecNumber evidence="2">3.1.3.16</ecNumber>
    </submittedName>
</protein>